<evidence type="ECO:0000313" key="4">
    <source>
        <dbReference type="Ensembl" id="ENSCCRP00020120088.1"/>
    </source>
</evidence>
<dbReference type="AlphaFoldDB" id="A0A8C2LC11"/>
<comment type="similarity">
    <text evidence="1">Belongs to the CEP170 family.</text>
</comment>
<dbReference type="GO" id="GO:0005814">
    <property type="term" value="C:centriole"/>
    <property type="evidence" value="ECO:0007669"/>
    <property type="project" value="TreeGrafter"/>
</dbReference>
<feature type="domain" description="CEP170 C-terminal" evidence="3">
    <location>
        <begin position="81"/>
        <end position="175"/>
    </location>
</feature>
<feature type="region of interest" description="Disordered" evidence="2">
    <location>
        <begin position="175"/>
        <end position="240"/>
    </location>
</feature>
<sequence length="240" mass="26312">MTCYLNFHVFLNLCQVNTSADFRCVFVAPDKNVLCSVAWRVSGDVKTDTMWFNYLSALLNGGCLFGKLLIDTVLMVVLLQAVLDSLLLTSVSQLSSKIRQSVDKTTGKIRILFKDKDRNWDDIESKLCLDNEVPLPKTTNKEISSILTELKRVEKQLQVINIMVDPDGTLDALTSLSLTSPTTPKPRSSPGSQSVWGPLPSNGAPQPPPTTISSGPEKPSVGHNFHRTHLTGEESAIASK</sequence>
<name>A0A8C2LC11_CYPCA</name>
<dbReference type="Proteomes" id="UP000694701">
    <property type="component" value="Unplaced"/>
</dbReference>
<dbReference type="InterPro" id="IPR029300">
    <property type="entry name" value="CEP170_C"/>
</dbReference>
<evidence type="ECO:0000259" key="3">
    <source>
        <dbReference type="Pfam" id="PF15308"/>
    </source>
</evidence>
<evidence type="ECO:0000256" key="1">
    <source>
        <dbReference type="ARBA" id="ARBA00010436"/>
    </source>
</evidence>
<evidence type="ECO:0000313" key="5">
    <source>
        <dbReference type="Proteomes" id="UP000694701"/>
    </source>
</evidence>
<accession>A0A8C2LC11</accession>
<protein>
    <recommendedName>
        <fullName evidence="3">CEP170 C-terminal domain-containing protein</fullName>
    </recommendedName>
</protein>
<dbReference type="Ensembl" id="ENSCCRT00020130825.1">
    <property type="protein sequence ID" value="ENSCCRP00020120088.1"/>
    <property type="gene ID" value="ENSCCRG00020053821.1"/>
</dbReference>
<dbReference type="InterPro" id="IPR051176">
    <property type="entry name" value="Cent_Immune-Sig_Mod"/>
</dbReference>
<feature type="compositionally biased region" description="Low complexity" evidence="2">
    <location>
        <begin position="175"/>
        <end position="190"/>
    </location>
</feature>
<dbReference type="Pfam" id="PF15308">
    <property type="entry name" value="CEP170_C"/>
    <property type="match status" value="1"/>
</dbReference>
<reference evidence="4" key="1">
    <citation type="submission" date="2025-08" db="UniProtKB">
        <authorList>
            <consortium name="Ensembl"/>
        </authorList>
    </citation>
    <scope>IDENTIFICATION</scope>
</reference>
<dbReference type="PANTHER" id="PTHR15715">
    <property type="entry name" value="CENTROSOMAL PROTEIN OF 170 KDA"/>
    <property type="match status" value="1"/>
</dbReference>
<evidence type="ECO:0000256" key="2">
    <source>
        <dbReference type="SAM" id="MobiDB-lite"/>
    </source>
</evidence>
<proteinExistence type="inferred from homology"/>
<dbReference type="PANTHER" id="PTHR15715:SF17">
    <property type="entry name" value="CENTROSOMAL PROTEIN OF 170 KDA"/>
    <property type="match status" value="1"/>
</dbReference>
<organism evidence="4 5">
    <name type="scientific">Cyprinus carpio</name>
    <name type="common">Common carp</name>
    <dbReference type="NCBI Taxonomy" id="7962"/>
    <lineage>
        <taxon>Eukaryota</taxon>
        <taxon>Metazoa</taxon>
        <taxon>Chordata</taxon>
        <taxon>Craniata</taxon>
        <taxon>Vertebrata</taxon>
        <taxon>Euteleostomi</taxon>
        <taxon>Actinopterygii</taxon>
        <taxon>Neopterygii</taxon>
        <taxon>Teleostei</taxon>
        <taxon>Ostariophysi</taxon>
        <taxon>Cypriniformes</taxon>
        <taxon>Cyprinidae</taxon>
        <taxon>Cyprininae</taxon>
        <taxon>Cyprinus</taxon>
    </lineage>
</organism>